<feature type="compositionally biased region" description="Polar residues" evidence="2">
    <location>
        <begin position="517"/>
        <end position="539"/>
    </location>
</feature>
<feature type="coiled-coil region" evidence="1">
    <location>
        <begin position="631"/>
        <end position="735"/>
    </location>
</feature>
<protein>
    <submittedName>
        <fullName evidence="3">Uncharacterized protein</fullName>
    </submittedName>
</protein>
<gene>
    <name evidence="3" type="ORF">WJX74_000853</name>
</gene>
<feature type="compositionally biased region" description="Polar residues" evidence="2">
    <location>
        <begin position="10"/>
        <end position="20"/>
    </location>
</feature>
<evidence type="ECO:0000256" key="2">
    <source>
        <dbReference type="SAM" id="MobiDB-lite"/>
    </source>
</evidence>
<feature type="region of interest" description="Disordered" evidence="2">
    <location>
        <begin position="1"/>
        <end position="33"/>
    </location>
</feature>
<feature type="compositionally biased region" description="Polar residues" evidence="2">
    <location>
        <begin position="1107"/>
        <end position="1122"/>
    </location>
</feature>
<dbReference type="PANTHER" id="PTHR23159">
    <property type="entry name" value="CENTROSOMAL PROTEIN 2"/>
    <property type="match status" value="1"/>
</dbReference>
<feature type="region of interest" description="Disordered" evidence="2">
    <location>
        <begin position="184"/>
        <end position="253"/>
    </location>
</feature>
<reference evidence="3 4" key="1">
    <citation type="journal article" date="2024" name="Nat. Commun.">
        <title>Phylogenomics reveals the evolutionary origins of lichenization in chlorophyte algae.</title>
        <authorList>
            <person name="Puginier C."/>
            <person name="Libourel C."/>
            <person name="Otte J."/>
            <person name="Skaloud P."/>
            <person name="Haon M."/>
            <person name="Grisel S."/>
            <person name="Petersen M."/>
            <person name="Berrin J.G."/>
            <person name="Delaux P.M."/>
            <person name="Dal Grande F."/>
            <person name="Keller J."/>
        </authorList>
    </citation>
    <scope>NUCLEOTIDE SEQUENCE [LARGE SCALE GENOMIC DNA]</scope>
    <source>
        <strain evidence="3 4">SAG 2145</strain>
    </source>
</reference>
<name>A0AAW1RM48_9CHLO</name>
<feature type="compositionally biased region" description="Basic and acidic residues" evidence="2">
    <location>
        <begin position="339"/>
        <end position="352"/>
    </location>
</feature>
<feature type="region of interest" description="Disordered" evidence="2">
    <location>
        <begin position="853"/>
        <end position="881"/>
    </location>
</feature>
<keyword evidence="4" id="KW-1185">Reference proteome</keyword>
<feature type="coiled-coil region" evidence="1">
    <location>
        <begin position="352"/>
        <end position="379"/>
    </location>
</feature>
<dbReference type="AlphaFoldDB" id="A0AAW1RM48"/>
<accession>A0AAW1RM48</accession>
<feature type="compositionally biased region" description="Low complexity" evidence="2">
    <location>
        <begin position="497"/>
        <end position="516"/>
    </location>
</feature>
<sequence length="1206" mass="129823">MGGESHEKGMQQQGQDNGQRSWGGEWLDPHRSRALNTYGSPAASFSVFFETRSARQSSSGPCRSISLAPSISASRLGQNELSRVPALLGEVGRLFPSARVKPKMQRSNLSQTTLPIPAVQGPGSAPLLLTEPLARLPAADNRAAWVLSTDQRLMPNASKTIGSCRSKGRLLPALQRHQAKWIPHSMARQPGSAAQGTPRPDSSAARTPGSKRSSRSASLNSLVGVDRSSSSTTSSSADSASHTDGSFGQSDKMSEHQTVLLDEIHRLTTENASLQHKLESGVAVAMAPPPPEARENGPAPAGLREQNKTLANENSRLQEQVAQLERRILTGKAPMPMQGKDKDSSEDGSDRERNLQADVKRLRSENASLTKENQRLSYEIYQVNKVATIVASRVAKVLVGARRSSNNNTALVTELKRWNRKLEFENHRLYEIIDKLSSGNASGLTAELKAKSSSKGQESAHLVKRLEDQNRNLQEEINRLSTDTAIMQSIAVRADSDASPRAASDASSALSSLPASEQHSPGKHSTTTSSRPASGTGSEASAELIEDLQNENQRLNAEVNRLQAELKALQDSTATLTDKAKLVEELTDANSKLQQDAHSADGICEENTALREEVNRLTSCTVLLEAKVALVHELDEENKRAFEEVAQLTQELARWRGSSSLADELQVQSKNHQEDIRALTSELVELRSQKTRAGQTSSQQQKVLEENVAQAAHQVANLREELDQRSAEAAVLRSKQVHQEHLEKKLCHLQQELSELQGKHAEAHARAGLVEGLQHAHTQLQHEISKAHLEMDHLERKAAAGAEAESLHSQVRDLQVEIAAVTSQHASTLDAKRVLENRQALMTQELNELRARKPDTAAAARSAPVSPAKTLRLPDEGPEDAQLEPGLLAAYVEGLEAGQPLPHLATENKALQDMHKQLAGWISDIRERKAGPEDLASPVPTAQPHPSGPSEPREPTATSADVTSPPTAALPSSGSAATSASATNPAAPSSKGRMASFFQRTNPSRTSRESRVRELLRATSQPRPSSPATTNGDAAASQAVLEAESPASAAAAAAPLSPPQHSGRAGGLPSPTLAPSPFATRQSSQPAEAMPPLAPLNTTRKAEPARTRSSGADSMMQQTADRQATNAYQKFRGANDVASFLIALGYGGHIKPDQDPKEMLAMALNLTHRDQLATVSAWERACGTATHAKLKQWWVGEVGTQLPILD</sequence>
<dbReference type="Proteomes" id="UP001438707">
    <property type="component" value="Unassembled WGS sequence"/>
</dbReference>
<feature type="compositionally biased region" description="Low complexity" evidence="2">
    <location>
        <begin position="215"/>
        <end position="246"/>
    </location>
</feature>
<feature type="compositionally biased region" description="Low complexity" evidence="2">
    <location>
        <begin position="856"/>
        <end position="868"/>
    </location>
</feature>
<feature type="region of interest" description="Disordered" evidence="2">
    <location>
        <begin position="932"/>
        <end position="1122"/>
    </location>
</feature>
<feature type="compositionally biased region" description="Polar residues" evidence="2">
    <location>
        <begin position="1018"/>
        <end position="1032"/>
    </location>
</feature>
<feature type="region of interest" description="Disordered" evidence="2">
    <location>
        <begin position="494"/>
        <end position="541"/>
    </location>
</feature>
<feature type="compositionally biased region" description="Basic and acidic residues" evidence="2">
    <location>
        <begin position="1006"/>
        <end position="1016"/>
    </location>
</feature>
<feature type="region of interest" description="Disordered" evidence="2">
    <location>
        <begin position="329"/>
        <end position="352"/>
    </location>
</feature>
<evidence type="ECO:0000313" key="3">
    <source>
        <dbReference type="EMBL" id="KAK9834396.1"/>
    </source>
</evidence>
<evidence type="ECO:0000256" key="1">
    <source>
        <dbReference type="SAM" id="Coils"/>
    </source>
</evidence>
<dbReference type="EMBL" id="JALJOS010000009">
    <property type="protein sequence ID" value="KAK9834396.1"/>
    <property type="molecule type" value="Genomic_DNA"/>
</dbReference>
<dbReference type="PANTHER" id="PTHR23159:SF31">
    <property type="entry name" value="CENTROSOME-ASSOCIATED PROTEIN CEP250 ISOFORM X1"/>
    <property type="match status" value="1"/>
</dbReference>
<feature type="coiled-coil region" evidence="1">
    <location>
        <begin position="777"/>
        <end position="852"/>
    </location>
</feature>
<feature type="compositionally biased region" description="Low complexity" evidence="2">
    <location>
        <begin position="1041"/>
        <end position="1055"/>
    </location>
</feature>
<feature type="coiled-coil region" evidence="1">
    <location>
        <begin position="456"/>
        <end position="483"/>
    </location>
</feature>
<evidence type="ECO:0000313" key="4">
    <source>
        <dbReference type="Proteomes" id="UP001438707"/>
    </source>
</evidence>
<keyword evidence="1" id="KW-0175">Coiled coil</keyword>
<organism evidence="3 4">
    <name type="scientific">Apatococcus lobatus</name>
    <dbReference type="NCBI Taxonomy" id="904363"/>
    <lineage>
        <taxon>Eukaryota</taxon>
        <taxon>Viridiplantae</taxon>
        <taxon>Chlorophyta</taxon>
        <taxon>core chlorophytes</taxon>
        <taxon>Trebouxiophyceae</taxon>
        <taxon>Chlorellales</taxon>
        <taxon>Chlorellaceae</taxon>
        <taxon>Apatococcus</taxon>
    </lineage>
</organism>
<proteinExistence type="predicted"/>
<feature type="compositionally biased region" description="Low complexity" evidence="2">
    <location>
        <begin position="963"/>
        <end position="990"/>
    </location>
</feature>
<comment type="caution">
    <text evidence="3">The sequence shown here is derived from an EMBL/GenBank/DDBJ whole genome shotgun (WGS) entry which is preliminary data.</text>
</comment>